<dbReference type="Gene3D" id="3.50.50.60">
    <property type="entry name" value="FAD/NAD(P)-binding domain"/>
    <property type="match status" value="1"/>
</dbReference>
<dbReference type="PANTHER" id="PTHR13789">
    <property type="entry name" value="MONOOXYGENASE"/>
    <property type="match status" value="1"/>
</dbReference>
<proteinExistence type="predicted"/>
<evidence type="ECO:0000256" key="2">
    <source>
        <dbReference type="ARBA" id="ARBA00023033"/>
    </source>
</evidence>
<keyword evidence="2 4" id="KW-0503">Monooxygenase</keyword>
<keyword evidence="1" id="KW-0560">Oxidoreductase</keyword>
<sequence>MSRHAIVIGGGIGGLAAALAMHRIGWHAVVLERAAELREIGAGMSQAPNAMRALDELGVGAQARAVGAPTHAAGNLRLPDGRYLQRARPDDAAAMLAFHRADLHQVLLDALPDGWVRTGAEVTAVRQEDSGVTVTYGGVELGGELVVAADGVHSTVRRLLWTDAPPPRFLGRTAWLGIAEMADLPGSITLGPGGYVLIHPISRGRAYWAYVTTAGRPGIRYEEEKTEAARRLATWHEPIPALIEATPDEAVIHIDIRDLAPLPTYVRGRVALLGDAAHAMSPDRGQGAGQSLEDAVVLAAALAGEPAIEAALRRYDAERRPRTQATARGARADGRRTTSAAAYRAMVTMIRLMPASLWRKGIAADGNATWRWRPPHLPSPTTHP</sequence>
<reference evidence="4 5" key="1">
    <citation type="submission" date="2024-09" db="EMBL/GenBank/DDBJ databases">
        <authorList>
            <person name="Sun Q."/>
            <person name="Mori K."/>
        </authorList>
    </citation>
    <scope>NUCLEOTIDE SEQUENCE [LARGE SCALE GENOMIC DNA]</scope>
    <source>
        <strain evidence="4 5">JCM 3324</strain>
    </source>
</reference>
<gene>
    <name evidence="4" type="ORF">ACFFR3_09915</name>
</gene>
<dbReference type="Proteomes" id="UP001589568">
    <property type="component" value="Unassembled WGS sequence"/>
</dbReference>
<dbReference type="PRINTS" id="PR00420">
    <property type="entry name" value="RNGMNOXGNASE"/>
</dbReference>
<dbReference type="InterPro" id="IPR036188">
    <property type="entry name" value="FAD/NAD-bd_sf"/>
</dbReference>
<evidence type="ECO:0000256" key="1">
    <source>
        <dbReference type="ARBA" id="ARBA00023002"/>
    </source>
</evidence>
<dbReference type="RefSeq" id="WP_345408113.1">
    <property type="nucleotide sequence ID" value="NZ_BAAAXS010000001.1"/>
</dbReference>
<comment type="caution">
    <text evidence="4">The sequence shown here is derived from an EMBL/GenBank/DDBJ whole genome shotgun (WGS) entry which is preliminary data.</text>
</comment>
<evidence type="ECO:0000313" key="4">
    <source>
        <dbReference type="EMBL" id="MFB9469819.1"/>
    </source>
</evidence>
<dbReference type="PANTHER" id="PTHR13789:SF309">
    <property type="entry name" value="PUTATIVE (AFU_ORTHOLOGUE AFUA_6G14510)-RELATED"/>
    <property type="match status" value="1"/>
</dbReference>
<keyword evidence="5" id="KW-1185">Reference proteome</keyword>
<dbReference type="SUPFAM" id="SSF51905">
    <property type="entry name" value="FAD/NAD(P)-binding domain"/>
    <property type="match status" value="1"/>
</dbReference>
<dbReference type="InterPro" id="IPR002938">
    <property type="entry name" value="FAD-bd"/>
</dbReference>
<evidence type="ECO:0000259" key="3">
    <source>
        <dbReference type="Pfam" id="PF01494"/>
    </source>
</evidence>
<evidence type="ECO:0000313" key="5">
    <source>
        <dbReference type="Proteomes" id="UP001589568"/>
    </source>
</evidence>
<dbReference type="InterPro" id="IPR050493">
    <property type="entry name" value="FAD-dep_Monooxygenase_BioMet"/>
</dbReference>
<dbReference type="GO" id="GO:0004497">
    <property type="term" value="F:monooxygenase activity"/>
    <property type="evidence" value="ECO:0007669"/>
    <property type="project" value="UniProtKB-KW"/>
</dbReference>
<name>A0ABV5NHQ7_9ACTN</name>
<organism evidence="4 5">
    <name type="scientific">Nonomuraea salmonea</name>
    <dbReference type="NCBI Taxonomy" id="46181"/>
    <lineage>
        <taxon>Bacteria</taxon>
        <taxon>Bacillati</taxon>
        <taxon>Actinomycetota</taxon>
        <taxon>Actinomycetes</taxon>
        <taxon>Streptosporangiales</taxon>
        <taxon>Streptosporangiaceae</taxon>
        <taxon>Nonomuraea</taxon>
    </lineage>
</organism>
<feature type="domain" description="FAD-binding" evidence="3">
    <location>
        <begin position="5"/>
        <end position="328"/>
    </location>
</feature>
<dbReference type="EMBL" id="JBHMCF010000008">
    <property type="protein sequence ID" value="MFB9469819.1"/>
    <property type="molecule type" value="Genomic_DNA"/>
</dbReference>
<dbReference type="Pfam" id="PF01494">
    <property type="entry name" value="FAD_binding_3"/>
    <property type="match status" value="1"/>
</dbReference>
<accession>A0ABV5NHQ7</accession>
<protein>
    <submittedName>
        <fullName evidence="4">FAD-dependent monooxygenase</fullName>
    </submittedName>
</protein>